<dbReference type="AlphaFoldDB" id="A0A327VZG5"/>
<evidence type="ECO:0000256" key="2">
    <source>
        <dbReference type="PROSITE-ProRule" id="PRU00169"/>
    </source>
</evidence>
<gene>
    <name evidence="4" type="ORF">CLV59_105424</name>
</gene>
<dbReference type="PANTHER" id="PTHR44591">
    <property type="entry name" value="STRESS RESPONSE REGULATOR PROTEIN 1"/>
    <property type="match status" value="1"/>
</dbReference>
<accession>A0A327VZG5</accession>
<feature type="modified residue" description="4-aspartylphosphate" evidence="2">
    <location>
        <position position="60"/>
    </location>
</feature>
<dbReference type="RefSeq" id="WP_111593313.1">
    <property type="nucleotide sequence ID" value="NZ_QLMA01000005.1"/>
</dbReference>
<dbReference type="PROSITE" id="PS50110">
    <property type="entry name" value="RESPONSE_REGULATORY"/>
    <property type="match status" value="1"/>
</dbReference>
<dbReference type="InterPro" id="IPR001789">
    <property type="entry name" value="Sig_transdc_resp-reg_receiver"/>
</dbReference>
<dbReference type="Proteomes" id="UP000249819">
    <property type="component" value="Unassembled WGS sequence"/>
</dbReference>
<keyword evidence="5" id="KW-1185">Reference proteome</keyword>
<dbReference type="Gene3D" id="3.40.50.2300">
    <property type="match status" value="1"/>
</dbReference>
<feature type="domain" description="Response regulatory" evidence="3">
    <location>
        <begin position="5"/>
        <end position="127"/>
    </location>
</feature>
<evidence type="ECO:0000313" key="5">
    <source>
        <dbReference type="Proteomes" id="UP000249819"/>
    </source>
</evidence>
<dbReference type="SUPFAM" id="SSF52172">
    <property type="entry name" value="CheY-like"/>
    <property type="match status" value="1"/>
</dbReference>
<protein>
    <submittedName>
        <fullName evidence="4">Response regulator receiver domain-containing protein</fullName>
    </submittedName>
</protein>
<dbReference type="InterPro" id="IPR050595">
    <property type="entry name" value="Bact_response_regulator"/>
</dbReference>
<evidence type="ECO:0000313" key="4">
    <source>
        <dbReference type="EMBL" id="RAJ80315.1"/>
    </source>
</evidence>
<keyword evidence="1 2" id="KW-0597">Phosphoprotein</keyword>
<evidence type="ECO:0000256" key="1">
    <source>
        <dbReference type="ARBA" id="ARBA00022553"/>
    </source>
</evidence>
<dbReference type="SMART" id="SM00448">
    <property type="entry name" value="REC"/>
    <property type="match status" value="1"/>
</dbReference>
<comment type="caution">
    <text evidence="4">The sequence shown here is derived from an EMBL/GenBank/DDBJ whole genome shotgun (WGS) entry which is preliminary data.</text>
</comment>
<dbReference type="GO" id="GO:0000160">
    <property type="term" value="P:phosphorelay signal transduction system"/>
    <property type="evidence" value="ECO:0007669"/>
    <property type="project" value="InterPro"/>
</dbReference>
<reference evidence="4 5" key="1">
    <citation type="submission" date="2018-06" db="EMBL/GenBank/DDBJ databases">
        <title>Genomic Encyclopedia of Archaeal and Bacterial Type Strains, Phase II (KMG-II): from individual species to whole genera.</title>
        <authorList>
            <person name="Goeker M."/>
        </authorList>
    </citation>
    <scope>NUCLEOTIDE SEQUENCE [LARGE SCALE GENOMIC DNA]</scope>
    <source>
        <strain evidence="4 5">DSM 29821</strain>
    </source>
</reference>
<name>A0A327VZG5_9BACT</name>
<dbReference type="InterPro" id="IPR011006">
    <property type="entry name" value="CheY-like_superfamily"/>
</dbReference>
<dbReference type="OrthoDB" id="663690at2"/>
<dbReference type="Pfam" id="PF00072">
    <property type="entry name" value="Response_reg"/>
    <property type="match status" value="1"/>
</dbReference>
<evidence type="ECO:0000259" key="3">
    <source>
        <dbReference type="PROSITE" id="PS50110"/>
    </source>
</evidence>
<proteinExistence type="predicted"/>
<dbReference type="PANTHER" id="PTHR44591:SF3">
    <property type="entry name" value="RESPONSE REGULATORY DOMAIN-CONTAINING PROTEIN"/>
    <property type="match status" value="1"/>
</dbReference>
<organism evidence="4 5">
    <name type="scientific">Chitinophaga dinghuensis</name>
    <dbReference type="NCBI Taxonomy" id="1539050"/>
    <lineage>
        <taxon>Bacteria</taxon>
        <taxon>Pseudomonadati</taxon>
        <taxon>Bacteroidota</taxon>
        <taxon>Chitinophagia</taxon>
        <taxon>Chitinophagales</taxon>
        <taxon>Chitinophagaceae</taxon>
        <taxon>Chitinophaga</taxon>
    </lineage>
</organism>
<sequence>MNHKKILLADDDRDDRELIREMLEHFDQSAEIVCLQTGQEIFGYLSKCTAATLPDIIVLDYSMPLMNAAEVLEQLLEEQLFPHIPKVVWSTSSAPEHVSRCMASGAIAYFSKPVTAAELSEIALRILELCPPAGIHQDMQQKSNDYTGR</sequence>
<dbReference type="EMBL" id="QLMA01000005">
    <property type="protein sequence ID" value="RAJ80315.1"/>
    <property type="molecule type" value="Genomic_DNA"/>
</dbReference>